<evidence type="ECO:0000313" key="2">
    <source>
        <dbReference type="Proteomes" id="UP000483035"/>
    </source>
</evidence>
<proteinExistence type="predicted"/>
<dbReference type="RefSeq" id="WP_163987551.1">
    <property type="nucleotide sequence ID" value="NZ_WUEY01000006.1"/>
</dbReference>
<comment type="caution">
    <text evidence="1">The sequence shown here is derived from an EMBL/GenBank/DDBJ whole genome shotgun (WGS) entry which is preliminary data.</text>
</comment>
<gene>
    <name evidence="1" type="ORF">GR212_15945</name>
</gene>
<name>A0A6L9U9S1_9HYPH</name>
<dbReference type="AlphaFoldDB" id="A0A6L9U9S1"/>
<protein>
    <submittedName>
        <fullName evidence="1">Uncharacterized protein</fullName>
    </submittedName>
</protein>
<organism evidence="1 2">
    <name type="scientific">Rhizobium lusitanum</name>
    <dbReference type="NCBI Taxonomy" id="293958"/>
    <lineage>
        <taxon>Bacteria</taxon>
        <taxon>Pseudomonadati</taxon>
        <taxon>Pseudomonadota</taxon>
        <taxon>Alphaproteobacteria</taxon>
        <taxon>Hyphomicrobiales</taxon>
        <taxon>Rhizobiaceae</taxon>
        <taxon>Rhizobium/Agrobacterium group</taxon>
        <taxon>Rhizobium</taxon>
    </lineage>
</organism>
<evidence type="ECO:0000313" key="1">
    <source>
        <dbReference type="EMBL" id="NEI71072.1"/>
    </source>
</evidence>
<dbReference type="Proteomes" id="UP000483035">
    <property type="component" value="Unassembled WGS sequence"/>
</dbReference>
<reference evidence="1 2" key="1">
    <citation type="submission" date="2019-12" db="EMBL/GenBank/DDBJ databases">
        <title>Rhizobium genotypes associated with high levels of biological nitrogen fixation by grain legumes in a temperate-maritime cropping system.</title>
        <authorList>
            <person name="Maluk M."/>
            <person name="Francesc Ferrando Molina F."/>
            <person name="Lopez Del Egido L."/>
            <person name="Lafos M."/>
            <person name="Langarica-Fuentes A."/>
            <person name="Gebre Yohannes G."/>
            <person name="Young M.W."/>
            <person name="Martin P."/>
            <person name="Gantlett R."/>
            <person name="Kenicer G."/>
            <person name="Hawes C."/>
            <person name="Begg G.S."/>
            <person name="Quilliam R.S."/>
            <person name="Squire G.R."/>
            <person name="Poole P.S."/>
            <person name="Young P.W."/>
            <person name="Iannetta P.M."/>
            <person name="James E.K."/>
        </authorList>
    </citation>
    <scope>NUCLEOTIDE SEQUENCE [LARGE SCALE GENOMIC DNA]</scope>
    <source>
        <strain evidence="1 2">JHI1118</strain>
    </source>
</reference>
<sequence length="151" mass="16943">MSETSSSEFNSLTKRCAEILGWHATGILTGDELRRSADFATYGDEALRQLEAKTAGEAMRFVIDHSSERQRHAEVMEEVRKVLGNIVTAVEREPVVSNLDYPHAHNDWRGWRKKIMRPAVDEARALLSRLGERCVDLAPISTQPTAVPEAK</sequence>
<dbReference type="EMBL" id="WUEY01000006">
    <property type="protein sequence ID" value="NEI71072.1"/>
    <property type="molecule type" value="Genomic_DNA"/>
</dbReference>
<accession>A0A6L9U9S1</accession>